<name>A0AAI8YRJ1_9PEZI</name>
<dbReference type="GO" id="GO:0046872">
    <property type="term" value="F:metal ion binding"/>
    <property type="evidence" value="ECO:0007669"/>
    <property type="project" value="UniProtKB-KW"/>
</dbReference>
<evidence type="ECO:0000256" key="1">
    <source>
        <dbReference type="ARBA" id="ARBA00006249"/>
    </source>
</evidence>
<keyword evidence="6 10" id="KW-0378">Hydrolase</keyword>
<accession>A0AAI8YRJ1</accession>
<dbReference type="AlphaFoldDB" id="A0AAI8YRJ1"/>
<keyword evidence="3" id="KW-0624">Polysaccharide degradation</keyword>
<evidence type="ECO:0000256" key="6">
    <source>
        <dbReference type="ARBA" id="ARBA00022801"/>
    </source>
</evidence>
<evidence type="ECO:0000313" key="12">
    <source>
        <dbReference type="Proteomes" id="UP001296104"/>
    </source>
</evidence>
<dbReference type="InterPro" id="IPR029058">
    <property type="entry name" value="AB_hydrolase_fold"/>
</dbReference>
<keyword evidence="3" id="KW-0119">Carbohydrate metabolism</keyword>
<evidence type="ECO:0000256" key="2">
    <source>
        <dbReference type="ARBA" id="ARBA00022487"/>
    </source>
</evidence>
<dbReference type="Gene3D" id="3.40.50.1820">
    <property type="entry name" value="alpha/beta hydrolase"/>
    <property type="match status" value="1"/>
</dbReference>
<keyword evidence="12" id="KW-1185">Reference proteome</keyword>
<evidence type="ECO:0000256" key="10">
    <source>
        <dbReference type="RuleBase" id="RU361238"/>
    </source>
</evidence>
<feature type="chain" id="PRO_5042315895" description="Carboxylic ester hydrolase" evidence="10">
    <location>
        <begin position="20"/>
        <end position="540"/>
    </location>
</feature>
<evidence type="ECO:0000256" key="7">
    <source>
        <dbReference type="ARBA" id="ARBA00022837"/>
    </source>
</evidence>
<dbReference type="SUPFAM" id="SSF53474">
    <property type="entry name" value="alpha/beta-Hydrolases"/>
    <property type="match status" value="1"/>
</dbReference>
<sequence>MVNARFLSLAALFSALGSTQQLLLQNSSSACSDIFSTFTYPNVTLNFARYIPTGTNLSFEQNSELATCGRASQVVPVDLCRVAMSVATSNRSEITLEAWLPTNWSGRFLATGNGGLDGCIQYEDMAYGTSFGFATVGANNGHNGTSGKAFYRNEDVVIDFAWRSLHTATIVGKALTKAFYQQDYKKSYYIGCSTGGRQGFKMAQDFPDLFDGIVAGAPALAFNNLSSWSGHFLPITGSNTSERFVPPSKWAIVHQDVLRQCDELDGVEDGILEDPALCAYTPVSLQCACNATNTSACLTTPQLQTVSRVLADYYGLRGAIVYPRMQPGAEELAANIEFNGQSFPYTQDWIRYAVLNDPTWDPLTLNASLVAYAAAKNAGNIRTWHGDLSPFKKSGGKLLHYHGQMDQIITSFNSPRYYQHVVASMGQPSAELDSFYRFFRIGGMEHCGGGIGAWSIGQGAVAGASNNVTSDPQYNVLQRIIDWVEKGDSAAPVSLSGVKYVDDDSSKGVDFVRKHCKYPLRNFCKDPKRYKEADAWECIP</sequence>
<dbReference type="PROSITE" id="PS51257">
    <property type="entry name" value="PROKAR_LIPOPROTEIN"/>
    <property type="match status" value="1"/>
</dbReference>
<dbReference type="PANTHER" id="PTHR33938:SF15">
    <property type="entry name" value="FERULOYL ESTERASE B-RELATED"/>
    <property type="match status" value="1"/>
</dbReference>
<keyword evidence="2" id="KW-0719">Serine esterase</keyword>
<gene>
    <name evidence="11" type="ORF">LECACI_7A000595</name>
</gene>
<evidence type="ECO:0000256" key="8">
    <source>
        <dbReference type="ARBA" id="ARBA00023157"/>
    </source>
</evidence>
<keyword evidence="4" id="KW-0479">Metal-binding</keyword>
<evidence type="ECO:0000256" key="3">
    <source>
        <dbReference type="ARBA" id="ARBA00022651"/>
    </source>
</evidence>
<evidence type="ECO:0000313" key="11">
    <source>
        <dbReference type="EMBL" id="CAK3783001.1"/>
    </source>
</evidence>
<keyword evidence="8" id="KW-1015">Disulfide bond</keyword>
<keyword evidence="5 10" id="KW-0732">Signal</keyword>
<keyword evidence="3" id="KW-0858">Xylan degradation</keyword>
<protein>
    <recommendedName>
        <fullName evidence="10">Carboxylic ester hydrolase</fullName>
        <ecNumber evidence="10">3.1.1.-</ecNumber>
    </recommendedName>
</protein>
<dbReference type="InterPro" id="IPR011118">
    <property type="entry name" value="Tannase/feruloyl_esterase"/>
</dbReference>
<keyword evidence="7" id="KW-0106">Calcium</keyword>
<dbReference type="PANTHER" id="PTHR33938">
    <property type="entry name" value="FERULOYL ESTERASE B-RELATED"/>
    <property type="match status" value="1"/>
</dbReference>
<dbReference type="Pfam" id="PF07519">
    <property type="entry name" value="Tannase"/>
    <property type="match status" value="1"/>
</dbReference>
<dbReference type="GO" id="GO:0045493">
    <property type="term" value="P:xylan catabolic process"/>
    <property type="evidence" value="ECO:0007669"/>
    <property type="project" value="UniProtKB-KW"/>
</dbReference>
<dbReference type="EC" id="3.1.1.-" evidence="10"/>
<reference evidence="11" key="1">
    <citation type="submission" date="2023-11" db="EMBL/GenBank/DDBJ databases">
        <authorList>
            <person name="Alioto T."/>
            <person name="Alioto T."/>
            <person name="Gomez Garrido J."/>
        </authorList>
    </citation>
    <scope>NUCLEOTIDE SEQUENCE</scope>
</reference>
<dbReference type="Proteomes" id="UP001296104">
    <property type="component" value="Unassembled WGS sequence"/>
</dbReference>
<evidence type="ECO:0000256" key="5">
    <source>
        <dbReference type="ARBA" id="ARBA00022729"/>
    </source>
</evidence>
<proteinExistence type="inferred from homology"/>
<comment type="caution">
    <text evidence="11">The sequence shown here is derived from an EMBL/GenBank/DDBJ whole genome shotgun (WGS) entry which is preliminary data.</text>
</comment>
<evidence type="ECO:0000256" key="9">
    <source>
        <dbReference type="ARBA" id="ARBA00034075"/>
    </source>
</evidence>
<comment type="catalytic activity">
    <reaction evidence="9">
        <text>feruloyl-polysaccharide + H2O = ferulate + polysaccharide.</text>
        <dbReference type="EC" id="3.1.1.73"/>
    </reaction>
</comment>
<dbReference type="EMBL" id="CAVMBE010000002">
    <property type="protein sequence ID" value="CAK3783001.1"/>
    <property type="molecule type" value="Genomic_DNA"/>
</dbReference>
<feature type="signal peptide" evidence="10">
    <location>
        <begin position="1"/>
        <end position="19"/>
    </location>
</feature>
<evidence type="ECO:0000256" key="4">
    <source>
        <dbReference type="ARBA" id="ARBA00022723"/>
    </source>
</evidence>
<comment type="similarity">
    <text evidence="1 10">Belongs to the tannase family.</text>
</comment>
<dbReference type="GO" id="GO:0030600">
    <property type="term" value="F:feruloyl esterase activity"/>
    <property type="evidence" value="ECO:0007669"/>
    <property type="project" value="UniProtKB-EC"/>
</dbReference>
<organism evidence="11 12">
    <name type="scientific">Lecanosticta acicola</name>
    <dbReference type="NCBI Taxonomy" id="111012"/>
    <lineage>
        <taxon>Eukaryota</taxon>
        <taxon>Fungi</taxon>
        <taxon>Dikarya</taxon>
        <taxon>Ascomycota</taxon>
        <taxon>Pezizomycotina</taxon>
        <taxon>Dothideomycetes</taxon>
        <taxon>Dothideomycetidae</taxon>
        <taxon>Mycosphaerellales</taxon>
        <taxon>Mycosphaerellaceae</taxon>
        <taxon>Lecanosticta</taxon>
    </lineage>
</organism>